<protein>
    <submittedName>
        <fullName evidence="2">N-6 DNA Methylase</fullName>
    </submittedName>
</protein>
<name>A0A1C6UMB0_9ACTN</name>
<accession>A0A1C6UMB0</accession>
<dbReference type="PRINTS" id="PR00507">
    <property type="entry name" value="N12N6MTFRASE"/>
</dbReference>
<dbReference type="InterPro" id="IPR003356">
    <property type="entry name" value="DNA_methylase_A-5"/>
</dbReference>
<dbReference type="CDD" id="cd02440">
    <property type="entry name" value="AdoMet_MTases"/>
    <property type="match status" value="1"/>
</dbReference>
<dbReference type="GO" id="GO:0008170">
    <property type="term" value="F:N-methyltransferase activity"/>
    <property type="evidence" value="ECO:0007669"/>
    <property type="project" value="InterPro"/>
</dbReference>
<keyword evidence="2" id="KW-0489">Methyltransferase</keyword>
<dbReference type="SUPFAM" id="SSF53335">
    <property type="entry name" value="S-adenosyl-L-methionine-dependent methyltransferases"/>
    <property type="match status" value="1"/>
</dbReference>
<keyword evidence="3" id="KW-1185">Reference proteome</keyword>
<dbReference type="PANTHER" id="PTHR42998">
    <property type="entry name" value="TYPE I RESTRICTION ENZYME HINDVIIP M PROTEIN-RELATED"/>
    <property type="match status" value="1"/>
</dbReference>
<dbReference type="GO" id="GO:0003677">
    <property type="term" value="F:DNA binding"/>
    <property type="evidence" value="ECO:0007669"/>
    <property type="project" value="InterPro"/>
</dbReference>
<evidence type="ECO:0000313" key="3">
    <source>
        <dbReference type="Proteomes" id="UP000198937"/>
    </source>
</evidence>
<feature type="domain" description="DNA methylase adenine-specific" evidence="1">
    <location>
        <begin position="146"/>
        <end position="352"/>
    </location>
</feature>
<dbReference type="PANTHER" id="PTHR42998:SF1">
    <property type="entry name" value="TYPE I RESTRICTION ENZYME HINDI METHYLASE SUBUNIT"/>
    <property type="match status" value="1"/>
</dbReference>
<evidence type="ECO:0000259" key="1">
    <source>
        <dbReference type="Pfam" id="PF02384"/>
    </source>
</evidence>
<gene>
    <name evidence="2" type="ORF">GA0070617_2876</name>
</gene>
<dbReference type="STRING" id="683228.GA0070617_2876"/>
<dbReference type="RefSeq" id="WP_175440530.1">
    <property type="nucleotide sequence ID" value="NZ_BMMJ01000016.1"/>
</dbReference>
<dbReference type="InterPro" id="IPR052916">
    <property type="entry name" value="Type-I_RE_MTase_Subunit"/>
</dbReference>
<dbReference type="InterPro" id="IPR029063">
    <property type="entry name" value="SAM-dependent_MTases_sf"/>
</dbReference>
<dbReference type="Pfam" id="PF02384">
    <property type="entry name" value="N6_Mtase"/>
    <property type="match status" value="1"/>
</dbReference>
<evidence type="ECO:0000313" key="2">
    <source>
        <dbReference type="EMBL" id="SCL55151.1"/>
    </source>
</evidence>
<dbReference type="GO" id="GO:0032259">
    <property type="term" value="P:methylation"/>
    <property type="evidence" value="ECO:0007669"/>
    <property type="project" value="UniProtKB-KW"/>
</dbReference>
<organism evidence="2 3">
    <name type="scientific">Micromonospora yangpuensis</name>
    <dbReference type="NCBI Taxonomy" id="683228"/>
    <lineage>
        <taxon>Bacteria</taxon>
        <taxon>Bacillati</taxon>
        <taxon>Actinomycetota</taxon>
        <taxon>Actinomycetes</taxon>
        <taxon>Micromonosporales</taxon>
        <taxon>Micromonosporaceae</taxon>
        <taxon>Micromonospora</taxon>
    </lineage>
</organism>
<reference evidence="2 3" key="1">
    <citation type="submission" date="2016-06" db="EMBL/GenBank/DDBJ databases">
        <authorList>
            <person name="Kjaerup R.B."/>
            <person name="Dalgaard T.S."/>
            <person name="Juul-Madsen H.R."/>
        </authorList>
    </citation>
    <scope>NUCLEOTIDE SEQUENCE [LARGE SCALE GENOMIC DNA]</scope>
    <source>
        <strain evidence="2 3">DSM 45577</strain>
    </source>
</reference>
<dbReference type="Gene3D" id="3.40.50.150">
    <property type="entry name" value="Vaccinia Virus protein VP39"/>
    <property type="match status" value="1"/>
</dbReference>
<dbReference type="AlphaFoldDB" id="A0A1C6UMB0"/>
<keyword evidence="2" id="KW-0808">Transferase</keyword>
<sequence length="664" mass="68412">MQENPTITAAEIARLAGVGRAAVSNWRKRHPDFPAPVGGTVASPEFDLVEVEQWLRVQGKLPELATADRLWRHLAAVSGSPTAGLAAVGARLLDRHRGVPTGPVDAQLAPLLPDLDALADEWGPQGAFDQLWHRFGAPGPGRSLATPDDLADLMVGLADVAGGVVLDPTAGSGALLRAAVRAGCTHAYGQELDPDLAAVAGLWLALRDVPGEVVAGDSLRADAFAGRAVDAVVCHPPFGATNWGDDELGHDPRWIVGTTPRTEPELAWVQHTLAHLRVGGHAVLLMPPTVASRRAGKRIRGELLRRGHLRAVVALPAGAAAPHAVPLHLWVLRRAAPDAPPPPRVLLVDAAAGGSVGTAAAGGSVGTAAGGGLAGTAARVRAVWRAFAAGDAEVDRDGFARAVPVIELLDEDVDLTPARRQPTIGRGATAEHLVRTRARLTDAVARLSALMPQVTAAASGAPAPETLSVAELVRTGALHLIGPVRAAPGAAPGGPGGAGPGDGDVTPARVLTGRDVVAGTDPSGYDDGTLSERVELLVGDVVVPVAAPQIVPRVVSTPGALLGGQLYLLRPHPGALDPWFLAGQLRSSGNDRQSASLSGTRIDVRRAQIRRLSLDEQRGHGQAYQRLVAWEATLAEVGVLGAELARLTGDGLADGALLPEGQPD</sequence>
<proteinExistence type="predicted"/>
<dbReference type="Proteomes" id="UP000198937">
    <property type="component" value="Unassembled WGS sequence"/>
</dbReference>
<dbReference type="EMBL" id="FMIA01000002">
    <property type="protein sequence ID" value="SCL55151.1"/>
    <property type="molecule type" value="Genomic_DNA"/>
</dbReference>